<dbReference type="EMBL" id="VIWY01000007">
    <property type="protein sequence ID" value="TWG10672.1"/>
    <property type="molecule type" value="Genomic_DNA"/>
</dbReference>
<dbReference type="Proteomes" id="UP000320239">
    <property type="component" value="Unassembled WGS sequence"/>
</dbReference>
<gene>
    <name evidence="1" type="ORF">FHX34_107164</name>
</gene>
<sequence length="69" mass="7301">MTQSDLTVAIDGWPEPARPGEYTAAMCGETLAAAAWLARHDAECADFCSRVAVICLNPLDRVLVDGHAG</sequence>
<evidence type="ECO:0000313" key="2">
    <source>
        <dbReference type="Proteomes" id="UP000320239"/>
    </source>
</evidence>
<dbReference type="AlphaFoldDB" id="A0A561VGC3"/>
<protein>
    <submittedName>
        <fullName evidence="1">Uncharacterized protein</fullName>
    </submittedName>
</protein>
<comment type="caution">
    <text evidence="1">The sequence shown here is derived from an EMBL/GenBank/DDBJ whole genome shotgun (WGS) entry which is preliminary data.</text>
</comment>
<accession>A0A561VGC3</accession>
<dbReference type="OrthoDB" id="3298200at2"/>
<keyword evidence="2" id="KW-1185">Reference proteome</keyword>
<name>A0A561VGC3_ACTTI</name>
<organism evidence="1 2">
    <name type="scientific">Actinoplanes teichomyceticus</name>
    <dbReference type="NCBI Taxonomy" id="1867"/>
    <lineage>
        <taxon>Bacteria</taxon>
        <taxon>Bacillati</taxon>
        <taxon>Actinomycetota</taxon>
        <taxon>Actinomycetes</taxon>
        <taxon>Micromonosporales</taxon>
        <taxon>Micromonosporaceae</taxon>
        <taxon>Actinoplanes</taxon>
    </lineage>
</organism>
<reference evidence="1 2" key="1">
    <citation type="submission" date="2019-06" db="EMBL/GenBank/DDBJ databases">
        <title>Sequencing the genomes of 1000 actinobacteria strains.</title>
        <authorList>
            <person name="Klenk H.-P."/>
        </authorList>
    </citation>
    <scope>NUCLEOTIDE SEQUENCE [LARGE SCALE GENOMIC DNA]</scope>
    <source>
        <strain evidence="1 2">DSM 43866</strain>
    </source>
</reference>
<dbReference type="RefSeq" id="WP_122976598.1">
    <property type="nucleotide sequence ID" value="NZ_BOMX01000126.1"/>
</dbReference>
<proteinExistence type="predicted"/>
<evidence type="ECO:0000313" key="1">
    <source>
        <dbReference type="EMBL" id="TWG10672.1"/>
    </source>
</evidence>